<dbReference type="AlphaFoldDB" id="A0ABD3EVH7"/>
<name>A0ABD3EVH7_9STRA</name>
<dbReference type="Proteomes" id="UP001632037">
    <property type="component" value="Unassembled WGS sequence"/>
</dbReference>
<reference evidence="2 3" key="1">
    <citation type="submission" date="2024-09" db="EMBL/GenBank/DDBJ databases">
        <title>Genome sequencing and assembly of Phytophthora oleae, isolate VK10A, causative agent of rot of olive drupes.</title>
        <authorList>
            <person name="Conti Taguali S."/>
            <person name="Riolo M."/>
            <person name="La Spada F."/>
            <person name="Cacciola S.O."/>
            <person name="Dionisio G."/>
        </authorList>
    </citation>
    <scope>NUCLEOTIDE SEQUENCE [LARGE SCALE GENOMIC DNA]</scope>
    <source>
        <strain evidence="2 3">VK10A</strain>
    </source>
</reference>
<feature type="region of interest" description="Disordered" evidence="1">
    <location>
        <begin position="91"/>
        <end position="127"/>
    </location>
</feature>
<dbReference type="EMBL" id="JBIMZQ010000053">
    <property type="protein sequence ID" value="KAL3658517.1"/>
    <property type="molecule type" value="Genomic_DNA"/>
</dbReference>
<evidence type="ECO:0000313" key="3">
    <source>
        <dbReference type="Proteomes" id="UP001632037"/>
    </source>
</evidence>
<keyword evidence="3" id="KW-1185">Reference proteome</keyword>
<evidence type="ECO:0008006" key="4">
    <source>
        <dbReference type="Google" id="ProtNLM"/>
    </source>
</evidence>
<accession>A0ABD3EVH7</accession>
<protein>
    <recommendedName>
        <fullName evidence="4">Secreted protein</fullName>
    </recommendedName>
</protein>
<feature type="compositionally biased region" description="Polar residues" evidence="1">
    <location>
        <begin position="95"/>
        <end position="105"/>
    </location>
</feature>
<comment type="caution">
    <text evidence="2">The sequence shown here is derived from an EMBL/GenBank/DDBJ whole genome shotgun (WGS) entry which is preliminary data.</text>
</comment>
<proteinExistence type="predicted"/>
<evidence type="ECO:0000313" key="2">
    <source>
        <dbReference type="EMBL" id="KAL3658517.1"/>
    </source>
</evidence>
<sequence length="127" mass="13659">MAPPGVVECFLASFLCWEVSKPAVRCNNGANRPAAASESDFGWGTDCALLSCIKNRALCEASVYYSNVISTSWEEGRTDETVTSTRSVARALGASRSSHSNTSFPNKRVRETSSDIGHTATERYSGV</sequence>
<gene>
    <name evidence="2" type="ORF">V7S43_016401</name>
</gene>
<evidence type="ECO:0000256" key="1">
    <source>
        <dbReference type="SAM" id="MobiDB-lite"/>
    </source>
</evidence>
<organism evidence="2 3">
    <name type="scientific">Phytophthora oleae</name>
    <dbReference type="NCBI Taxonomy" id="2107226"/>
    <lineage>
        <taxon>Eukaryota</taxon>
        <taxon>Sar</taxon>
        <taxon>Stramenopiles</taxon>
        <taxon>Oomycota</taxon>
        <taxon>Peronosporomycetes</taxon>
        <taxon>Peronosporales</taxon>
        <taxon>Peronosporaceae</taxon>
        <taxon>Phytophthora</taxon>
    </lineage>
</organism>